<dbReference type="SUPFAM" id="SSF53850">
    <property type="entry name" value="Periplasmic binding protein-like II"/>
    <property type="match status" value="1"/>
</dbReference>
<sequence length="416" mass="43880">MKRRDFLASALTLPLLAAFAGSAFAADTLTVLLPPWGTLPKEMTDRFAKDAGVTLDAQTLGWDDIRTKIITSMVAGTAPADATEVDWSWVGQFGSAGWYEPLDDKIDKAVVGDIPTASIFRYDGKLLAVPYSNDFRILIYNKAHLDKAGIKAPPTTPDELLAAAKAVKSAGIAEYPIGLPLSATEGTSTAWYLLTKAFGGDLFDKDFKPLFTAKDSGGYKALAFEIGALKDGLIDPAATGLKDVEVHEVFKAGKLTFDVAGWAGNLSVYSDPAKSQVANDVAAALMPSVTGKSRTFGLPEAVGIPTGAANAKAAETFITWLNMPQNQIAAYETLGNLPPRMSVLRTLNEQGKLKQGDVLLEQAAVVEPLIAQGTPGWYPQFSTAVASAINQAAKGQLGVDEAIAAIAKAAEDAQSN</sequence>
<protein>
    <submittedName>
        <fullName evidence="5">Putative ABC transporter, periplasmic substrate-binding protein</fullName>
    </submittedName>
</protein>
<dbReference type="PANTHER" id="PTHR43649:SF12">
    <property type="entry name" value="DIACETYLCHITOBIOSE BINDING PROTEIN DASA"/>
    <property type="match status" value="1"/>
</dbReference>
<dbReference type="PANTHER" id="PTHR43649">
    <property type="entry name" value="ARABINOSE-BINDING PROTEIN-RELATED"/>
    <property type="match status" value="1"/>
</dbReference>
<organism evidence="5">
    <name type="scientific">uncultured Pleomorphomonas sp</name>
    <dbReference type="NCBI Taxonomy" id="442121"/>
    <lineage>
        <taxon>Bacteria</taxon>
        <taxon>Pseudomonadati</taxon>
        <taxon>Pseudomonadota</taxon>
        <taxon>Alphaproteobacteria</taxon>
        <taxon>Hyphomicrobiales</taxon>
        <taxon>Pleomorphomonadaceae</taxon>
        <taxon>Pleomorphomonas</taxon>
        <taxon>environmental samples</taxon>
    </lineage>
</organism>
<dbReference type="InterPro" id="IPR050490">
    <property type="entry name" value="Bact_solute-bd_prot1"/>
</dbReference>
<accession>A0A212LEE6</accession>
<keyword evidence="4" id="KW-0732">Signal</keyword>
<name>A0A212LEE6_9HYPH</name>
<feature type="chain" id="PRO_5012103496" evidence="4">
    <location>
        <begin position="26"/>
        <end position="416"/>
    </location>
</feature>
<keyword evidence="3" id="KW-0574">Periplasm</keyword>
<dbReference type="EMBL" id="FMJD01000007">
    <property type="protein sequence ID" value="SCM75943.1"/>
    <property type="molecule type" value="Genomic_DNA"/>
</dbReference>
<dbReference type="RefSeq" id="WP_288196233.1">
    <property type="nucleotide sequence ID" value="NZ_LT608334.1"/>
</dbReference>
<proteinExistence type="inferred from homology"/>
<dbReference type="AlphaFoldDB" id="A0A212LEE6"/>
<evidence type="ECO:0000256" key="3">
    <source>
        <dbReference type="ARBA" id="ARBA00022764"/>
    </source>
</evidence>
<gene>
    <name evidence="5" type="ORF">KL86PLE_30390</name>
</gene>
<comment type="similarity">
    <text evidence="2">Belongs to the bacterial solute-binding protein 1 family.</text>
</comment>
<evidence type="ECO:0000256" key="1">
    <source>
        <dbReference type="ARBA" id="ARBA00004418"/>
    </source>
</evidence>
<evidence type="ECO:0000313" key="5">
    <source>
        <dbReference type="EMBL" id="SCM75943.1"/>
    </source>
</evidence>
<dbReference type="GO" id="GO:0042597">
    <property type="term" value="C:periplasmic space"/>
    <property type="evidence" value="ECO:0007669"/>
    <property type="project" value="UniProtKB-SubCell"/>
</dbReference>
<evidence type="ECO:0000256" key="4">
    <source>
        <dbReference type="SAM" id="SignalP"/>
    </source>
</evidence>
<evidence type="ECO:0000256" key="2">
    <source>
        <dbReference type="ARBA" id="ARBA00008520"/>
    </source>
</evidence>
<comment type="subcellular location">
    <subcellularLocation>
        <location evidence="1">Periplasm</location>
    </subcellularLocation>
</comment>
<dbReference type="Gene3D" id="3.40.190.10">
    <property type="entry name" value="Periplasmic binding protein-like II"/>
    <property type="match status" value="2"/>
</dbReference>
<reference evidence="5" key="1">
    <citation type="submission" date="2016-08" db="EMBL/GenBank/DDBJ databases">
        <authorList>
            <person name="Seilhamer J.J."/>
        </authorList>
    </citation>
    <scope>NUCLEOTIDE SEQUENCE</scope>
    <source>
        <strain evidence="5">86</strain>
    </source>
</reference>
<feature type="signal peptide" evidence="4">
    <location>
        <begin position="1"/>
        <end position="25"/>
    </location>
</feature>
<dbReference type="Pfam" id="PF01547">
    <property type="entry name" value="SBP_bac_1"/>
    <property type="match status" value="1"/>
</dbReference>
<dbReference type="InterPro" id="IPR006059">
    <property type="entry name" value="SBP"/>
</dbReference>